<dbReference type="EMBL" id="CM043796">
    <property type="protein sequence ID" value="KAI4816732.1"/>
    <property type="molecule type" value="Genomic_DNA"/>
</dbReference>
<evidence type="ECO:0000313" key="1">
    <source>
        <dbReference type="EMBL" id="KAI4816732.1"/>
    </source>
</evidence>
<dbReference type="Proteomes" id="UP001057452">
    <property type="component" value="Chromosome 12"/>
</dbReference>
<gene>
    <name evidence="1" type="ORF">KUCAC02_009045</name>
</gene>
<proteinExistence type="predicted"/>
<organism evidence="1 2">
    <name type="scientific">Chaenocephalus aceratus</name>
    <name type="common">Blackfin icefish</name>
    <name type="synonym">Chaenichthys aceratus</name>
    <dbReference type="NCBI Taxonomy" id="36190"/>
    <lineage>
        <taxon>Eukaryota</taxon>
        <taxon>Metazoa</taxon>
        <taxon>Chordata</taxon>
        <taxon>Craniata</taxon>
        <taxon>Vertebrata</taxon>
        <taxon>Euteleostomi</taxon>
        <taxon>Actinopterygii</taxon>
        <taxon>Neopterygii</taxon>
        <taxon>Teleostei</taxon>
        <taxon>Neoteleostei</taxon>
        <taxon>Acanthomorphata</taxon>
        <taxon>Eupercaria</taxon>
        <taxon>Perciformes</taxon>
        <taxon>Notothenioidei</taxon>
        <taxon>Channichthyidae</taxon>
        <taxon>Chaenocephalus</taxon>
    </lineage>
</organism>
<protein>
    <submittedName>
        <fullName evidence="1">Uncharacterized protein</fullName>
    </submittedName>
</protein>
<keyword evidence="2" id="KW-1185">Reference proteome</keyword>
<evidence type="ECO:0000313" key="2">
    <source>
        <dbReference type="Proteomes" id="UP001057452"/>
    </source>
</evidence>
<comment type="caution">
    <text evidence="1">The sequence shown here is derived from an EMBL/GenBank/DDBJ whole genome shotgun (WGS) entry which is preliminary data.</text>
</comment>
<name>A0ACB9WSB9_CHAAC</name>
<sequence length="410" mass="45231">MNSDLLAEHLQEIRALRQRLEESIRTNDASGSSWRRDWQRWRRTPAATNIFIHGNEEQGQLANEAHGQVEQSRRECEALRQETSRLQERLELSSQENSQLAAVPALQQGGAAQVSSCKFTKRSRLKIVNTTLNALERSIQTNTALRQRLEEQLLRGPHRSETININYLLSSPDEGGSHNEHTSVLHEEKRGSHSEVEGGSFSSSSGDSAPSRLVPGHRMWANRSGRHILGLIEDYNALRKQISEGRKLSRSMDAHLQESLHTLTQQGSDNKVQQQHLESFSGSVNTMLHVMEEAGRMLKLVWRVALPAGGGGNNQQDELLKNEISRLKSRAVPAGEDAERSGEAPANNQPAQRGDGASHRGSAVPDPRSAEESQGQFRGGPSEWPVGGAAGPHSESSEEHSSDASVHCSY</sequence>
<reference evidence="1" key="1">
    <citation type="submission" date="2022-05" db="EMBL/GenBank/DDBJ databases">
        <title>Chromosome-level genome of Chaenocephalus aceratus.</title>
        <authorList>
            <person name="Park H."/>
        </authorList>
    </citation>
    <scope>NUCLEOTIDE SEQUENCE</scope>
    <source>
        <strain evidence="1">KU_202001</strain>
    </source>
</reference>
<accession>A0ACB9WSB9</accession>